<organism evidence="1 2">
    <name type="scientific">Bimuria novae-zelandiae CBS 107.79</name>
    <dbReference type="NCBI Taxonomy" id="1447943"/>
    <lineage>
        <taxon>Eukaryota</taxon>
        <taxon>Fungi</taxon>
        <taxon>Dikarya</taxon>
        <taxon>Ascomycota</taxon>
        <taxon>Pezizomycotina</taxon>
        <taxon>Dothideomycetes</taxon>
        <taxon>Pleosporomycetidae</taxon>
        <taxon>Pleosporales</taxon>
        <taxon>Massarineae</taxon>
        <taxon>Didymosphaeriaceae</taxon>
        <taxon>Bimuria</taxon>
    </lineage>
</organism>
<sequence length="707" mass="79666">MPTLPRTSLASLVCPSAPFLAPRLLRTYTPLAALPSQCLLLPTPGRRHNSTGKTFRKTKVNERQVQQRQLLGHVVEVRQQLRQACDDRDLKALMDLYPSFIATGHLQSRDETRKIAQALHVCARTQTAGRVPFESVLPFIQQVIEDIKKGSLPPHPMAFVHLLGIYRDRKMYDEGYALWQWLSQQDDNYLSQAVYGAAIELLAYSRQVRLPELENLYLDALQRFPGTFAQYHLSPDAIVPDRGQPTLIANLPITLLQGITTARIFHNDWKNAYLALDTALRLYPAQLPARFFELFVYNRPLEEGYTAFLVACRAGIIIPPGYLSGLIAKIRKAMEHCDLLRDRAVLLRAIANATYAYLQAGGSLQPIHVAAFLTSFGSLLPEPASGENYEGDMASIRNIIVTRAHETLSTWFQAGLPPSPNAFTALINLAGRLRVPDLLRVSLHDIETAQVNIGDIGLRTVLTSAGQTGAKDLIEETWASIVHKADSMGRQIDWRDWICLSKACRRAQHLDYFNAQLSEQEHAIPTPYKDMIVETLDNELPHTETTMQSLNPDAFETQFAELNQQIKNITAVVMSGQRLNIQQNPFYMSLDPEKLPLANILVLRDVYNEYTVDPHQPPAEDATPFRSSTGIPLDELRFANWVSVVEMMDQADKLDKERREAIRRTGSDVTQATTKNPLRNTHNSIISLDRLRKRIKSLREVPAPSTY</sequence>
<evidence type="ECO:0000313" key="1">
    <source>
        <dbReference type="EMBL" id="KAF1979661.1"/>
    </source>
</evidence>
<gene>
    <name evidence="1" type="ORF">BU23DRAFT_548863</name>
</gene>
<dbReference type="AlphaFoldDB" id="A0A6A5VQZ9"/>
<proteinExistence type="predicted"/>
<keyword evidence="2" id="KW-1185">Reference proteome</keyword>
<evidence type="ECO:0000313" key="2">
    <source>
        <dbReference type="Proteomes" id="UP000800036"/>
    </source>
</evidence>
<name>A0A6A5VQZ9_9PLEO</name>
<reference evidence="1" key="1">
    <citation type="journal article" date="2020" name="Stud. Mycol.">
        <title>101 Dothideomycetes genomes: a test case for predicting lifestyles and emergence of pathogens.</title>
        <authorList>
            <person name="Haridas S."/>
            <person name="Albert R."/>
            <person name="Binder M."/>
            <person name="Bloem J."/>
            <person name="Labutti K."/>
            <person name="Salamov A."/>
            <person name="Andreopoulos B."/>
            <person name="Baker S."/>
            <person name="Barry K."/>
            <person name="Bills G."/>
            <person name="Bluhm B."/>
            <person name="Cannon C."/>
            <person name="Castanera R."/>
            <person name="Culley D."/>
            <person name="Daum C."/>
            <person name="Ezra D."/>
            <person name="Gonzalez J."/>
            <person name="Henrissat B."/>
            <person name="Kuo A."/>
            <person name="Liang C."/>
            <person name="Lipzen A."/>
            <person name="Lutzoni F."/>
            <person name="Magnuson J."/>
            <person name="Mondo S."/>
            <person name="Nolan M."/>
            <person name="Ohm R."/>
            <person name="Pangilinan J."/>
            <person name="Park H.-J."/>
            <person name="Ramirez L."/>
            <person name="Alfaro M."/>
            <person name="Sun H."/>
            <person name="Tritt A."/>
            <person name="Yoshinaga Y."/>
            <person name="Zwiers L.-H."/>
            <person name="Turgeon B."/>
            <person name="Goodwin S."/>
            <person name="Spatafora J."/>
            <person name="Crous P."/>
            <person name="Grigoriev I."/>
        </authorList>
    </citation>
    <scope>NUCLEOTIDE SEQUENCE</scope>
    <source>
        <strain evidence="1">CBS 107.79</strain>
    </source>
</reference>
<dbReference type="OrthoDB" id="185373at2759"/>
<accession>A0A6A5VQZ9</accession>
<protein>
    <submittedName>
        <fullName evidence="1">Uncharacterized protein</fullName>
    </submittedName>
</protein>
<dbReference type="Proteomes" id="UP000800036">
    <property type="component" value="Unassembled WGS sequence"/>
</dbReference>
<dbReference type="EMBL" id="ML976657">
    <property type="protein sequence ID" value="KAF1979661.1"/>
    <property type="molecule type" value="Genomic_DNA"/>
</dbReference>